<dbReference type="EMBL" id="JAFCMP010000260">
    <property type="protein sequence ID" value="KAG5182175.1"/>
    <property type="molecule type" value="Genomic_DNA"/>
</dbReference>
<keyword evidence="3" id="KW-1185">Reference proteome</keyword>
<dbReference type="InterPro" id="IPR038280">
    <property type="entry name" value="ResT/TelK_cat_sf"/>
</dbReference>
<reference evidence="2" key="1">
    <citation type="submission" date="2021-02" db="EMBL/GenBank/DDBJ databases">
        <title>First Annotated Genome of the Yellow-green Alga Tribonema minus.</title>
        <authorList>
            <person name="Mahan K.M."/>
        </authorList>
    </citation>
    <scope>NUCLEOTIDE SEQUENCE</scope>
    <source>
        <strain evidence="2">UTEX B ZZ1240</strain>
    </source>
</reference>
<name>A0A835YVI0_9STRA</name>
<evidence type="ECO:0000313" key="2">
    <source>
        <dbReference type="EMBL" id="KAG5182175.1"/>
    </source>
</evidence>
<gene>
    <name evidence="2" type="ORF">JKP88DRAFT_255970</name>
</gene>
<sequence>MTVNSKPMCDNAHEVMNVIADIAQQQLKREGSSVESSPTANAGTAKKTRAAKNQDNKARYDSRRIEGVCKGANAKDYLEWFKKNYERKPLLDDEAKQLEYFLSPSKHMHNNTFLHADLTPTPTYGNLKRGVIAAINKSDTKKALTNQKRNTTRMARNSGQMNLDEAMSVMALIALPQFAALEFDFACDGNTVDILVRPKALHHLGKWTPVQIKTAEWVRECYIDFHLKSSDGGVEQRYYGHYVLCIAYIRPDTSTHIPLHVFDVPRCDVDAVKEVFFVGDVSCIKTKVFTPIAGNSDDSFKGYRAVPGSGDFDDMAELNMSADKNATAAALIAHMTSDPTLDPADRNAVNAAIFRWASEQVQLHARYKVLLAEGRQVDAAQVRADNGDFVNGAATLESVITKACHTLPEGSAWARNCYAPALTTMVNDASAARVDCASPSRLEYCTGEIIRWATEQAERADHPDAETVALALGALGGRRAKEVLYGSGHPMRKVGEHRVAAVLCVKGRKREASEEEFDTIIPADLYLHAVAFVRSRIPCETIADVNRAEARMLNCMKSTPLLRKFKAAFLDQTPQRAGVNFMRMLYAAEMTIIMESSTPQGCCVTALSGTPRDTTI</sequence>
<proteinExistence type="predicted"/>
<evidence type="ECO:0000256" key="1">
    <source>
        <dbReference type="SAM" id="MobiDB-lite"/>
    </source>
</evidence>
<comment type="caution">
    <text evidence="2">The sequence shown here is derived from an EMBL/GenBank/DDBJ whole genome shotgun (WGS) entry which is preliminary data.</text>
</comment>
<dbReference type="AlphaFoldDB" id="A0A835YVI0"/>
<organism evidence="2 3">
    <name type="scientific">Tribonema minus</name>
    <dbReference type="NCBI Taxonomy" id="303371"/>
    <lineage>
        <taxon>Eukaryota</taxon>
        <taxon>Sar</taxon>
        <taxon>Stramenopiles</taxon>
        <taxon>Ochrophyta</taxon>
        <taxon>PX clade</taxon>
        <taxon>Xanthophyceae</taxon>
        <taxon>Tribonematales</taxon>
        <taxon>Tribonemataceae</taxon>
        <taxon>Tribonema</taxon>
    </lineage>
</organism>
<protein>
    <submittedName>
        <fullName evidence="2">Uncharacterized protein</fullName>
    </submittedName>
</protein>
<dbReference type="Gene3D" id="1.10.443.30">
    <property type="entry name" value="Telomere resolvase"/>
    <property type="match status" value="1"/>
</dbReference>
<accession>A0A835YVI0</accession>
<feature type="region of interest" description="Disordered" evidence="1">
    <location>
        <begin position="29"/>
        <end position="58"/>
    </location>
</feature>
<dbReference type="Proteomes" id="UP000664859">
    <property type="component" value="Unassembled WGS sequence"/>
</dbReference>
<evidence type="ECO:0000313" key="3">
    <source>
        <dbReference type="Proteomes" id="UP000664859"/>
    </source>
</evidence>
<feature type="compositionally biased region" description="Polar residues" evidence="1">
    <location>
        <begin position="33"/>
        <end position="42"/>
    </location>
</feature>